<dbReference type="AlphaFoldDB" id="A0A5K7XEC9"/>
<sequence>MRRRGIGPGLMEADSLDRPIIVVGAPRSGTTLLGRLLGEHPALAHVDEPRLTWRYGNDAKGDMLTGRDARPEVCRHIRAKFAEAVRNDGKQRLLEKTPSNSLRMEFVDRALPGCIFVHIIRDGVESSLAIRRFWQDHAHGVDRGKLWERLREIRLRQLPYYGREFIRRVAPKSMSGLVRRPVWGPRIPGIDSLLLELELIEVCALQWRTCVEAACHYGRELPADRYREVRLEEMSLEKLREILAFCQLEPSPEVEAAFARDFDSQQTAHRRSVAQPEDLELINKWTESTRKWLGYSD</sequence>
<dbReference type="Gene3D" id="3.40.50.300">
    <property type="entry name" value="P-loop containing nucleotide triphosphate hydrolases"/>
    <property type="match status" value="1"/>
</dbReference>
<protein>
    <recommendedName>
        <fullName evidence="3">Sulfotransferase</fullName>
    </recommendedName>
</protein>
<evidence type="ECO:0008006" key="3">
    <source>
        <dbReference type="Google" id="ProtNLM"/>
    </source>
</evidence>
<evidence type="ECO:0000313" key="1">
    <source>
        <dbReference type="EMBL" id="BBO31359.1"/>
    </source>
</evidence>
<accession>A0A5K7XEC9</accession>
<keyword evidence="2" id="KW-1185">Reference proteome</keyword>
<dbReference type="Pfam" id="PF13469">
    <property type="entry name" value="Sulfotransfer_3"/>
    <property type="match status" value="1"/>
</dbReference>
<organism evidence="1 2">
    <name type="scientific">Lacipirellula parvula</name>
    <dbReference type="NCBI Taxonomy" id="2650471"/>
    <lineage>
        <taxon>Bacteria</taxon>
        <taxon>Pseudomonadati</taxon>
        <taxon>Planctomycetota</taxon>
        <taxon>Planctomycetia</taxon>
        <taxon>Pirellulales</taxon>
        <taxon>Lacipirellulaceae</taxon>
        <taxon>Lacipirellula</taxon>
    </lineage>
</organism>
<reference evidence="2" key="1">
    <citation type="submission" date="2019-10" db="EMBL/GenBank/DDBJ databases">
        <title>Lacipirellula parvula gen. nov., sp. nov., representing a lineage of planctomycetes widespread in freshwater anoxic habitats, and description of the family Lacipirellulaceae.</title>
        <authorList>
            <person name="Dedysh S.N."/>
            <person name="Kulichevskaya I.S."/>
            <person name="Beletsky A.V."/>
            <person name="Rakitin A.L."/>
            <person name="Mardanov A.V."/>
            <person name="Ivanova A.A."/>
            <person name="Saltykova V.X."/>
            <person name="Rijpstra W.I.C."/>
            <person name="Sinninghe Damste J.S."/>
            <person name="Ravin N.V."/>
        </authorList>
    </citation>
    <scope>NUCLEOTIDE SEQUENCE [LARGE SCALE GENOMIC DNA]</scope>
    <source>
        <strain evidence="2">PX69</strain>
    </source>
</reference>
<evidence type="ECO:0000313" key="2">
    <source>
        <dbReference type="Proteomes" id="UP000326837"/>
    </source>
</evidence>
<dbReference type="EMBL" id="AP021861">
    <property type="protein sequence ID" value="BBO31359.1"/>
    <property type="molecule type" value="Genomic_DNA"/>
</dbReference>
<dbReference type="InterPro" id="IPR027417">
    <property type="entry name" value="P-loop_NTPase"/>
</dbReference>
<dbReference type="Proteomes" id="UP000326837">
    <property type="component" value="Chromosome"/>
</dbReference>
<gene>
    <name evidence="1" type="ORF">PLANPX_0971</name>
</gene>
<dbReference type="KEGG" id="lpav:PLANPX_0971"/>
<name>A0A5K7XEC9_9BACT</name>
<dbReference type="SUPFAM" id="SSF52540">
    <property type="entry name" value="P-loop containing nucleoside triphosphate hydrolases"/>
    <property type="match status" value="1"/>
</dbReference>
<proteinExistence type="predicted"/>